<keyword evidence="8 10" id="KW-0739">Sodium transport</keyword>
<comment type="similarity">
    <text evidence="10">Belongs to the monovalent cation:proton antiporter 1 (CPA1) transporter (TC 2.A.36) family.</text>
</comment>
<evidence type="ECO:0000256" key="8">
    <source>
        <dbReference type="ARBA" id="ARBA00023201"/>
    </source>
</evidence>
<dbReference type="GO" id="GO:0098719">
    <property type="term" value="P:sodium ion import across plasma membrane"/>
    <property type="evidence" value="ECO:0007669"/>
    <property type="project" value="TreeGrafter"/>
</dbReference>
<feature type="transmembrane region" description="Helical" evidence="12">
    <location>
        <begin position="384"/>
        <end position="406"/>
    </location>
</feature>
<dbReference type="Proteomes" id="UP001295684">
    <property type="component" value="Unassembled WGS sequence"/>
</dbReference>
<keyword evidence="7 12" id="KW-0472">Membrane</keyword>
<feature type="transmembrane region" description="Helical" evidence="12">
    <location>
        <begin position="355"/>
        <end position="372"/>
    </location>
</feature>
<feature type="transmembrane region" description="Helical" evidence="12">
    <location>
        <begin position="524"/>
        <end position="541"/>
    </location>
</feature>
<sequence length="1050" mass="118445">MYEPVTSRISPIRHTKFGRNSISQAAFITLPRSSVCMMWLFGLLLMLSCPVFGLGDTEIEKHHLGMNIKPEEIHSQLKSGNEQPVFGISNSIISKTGSFKSEDSTSTNFETPEGTFSEKSSLRFLASDSSIASIKPKDHSLSSTPKLGRLERQIMRDIEDRPLRITGEMVDISKCEHDCNNNGVCQQHFVKTLVSQNPDTFSYEPNYSCVCKANFKGDHCNICVKDFFGAKCYPCPINPLDNVVCGKEGICDDGLTGTGRCACYNTNKDPDAFCSSAGAHSEHLEEEIITVGFIILVLIALCCTLLLYLYHRHQSLHIFPDSAVAILFGIMVGAVIKYYYQSNHLMRILQFEPHTFFLFLLPTIMYQAGFSLKAKIFFKSFWTILSFAIFGTLIASIIFTMIFYYGSTFTSTPFFFIESLQFGTFISAIDPVATISIFKSLRVSEKLYMVVFGESALNDAVSIALAQSAEEVGLKMEQGEVVNYLQITGEGLVHFAIYFFGSILVGAICGIIVSYIFAKFDFHVVPWIEIGLFMILSYLPYVFSEGVYLSGILAIFISAIFMRNYAFHSLSPIGQVTVESMIEMACNISESFVFAYMGLSVPLTIHNVNFELVGIGVIALLVSRTVSVFFTCYFVNLFKEDKMPFSFQMIMSYSGLRGAVAFYLALNVNSEFKDMIIAITISLIIITIVFLGGTTTCLLKAMAKYFPEDGIFHSDDAEDMLLRREERHSGMSESLYEKERVSGVSQDNAGGLATGLEKLNKSMGKFLKKDKWDNFDDDDEPDFHDKYDYQNDSFSPDQKDDPYGGLSNYQKSISKYLNDAHVHLGYQDKKSVRLSLRSEARNRNPNGRHSIMRKSYRRQEGADDPYALRFNSSRRMQAQRSYFLPQTREQLGELGPSNQNELLRPNRGFSDPERQGNNRMNANIRIGALEDITSKGSHSDSKAASNQRSNKDQNNPIEEDQSRIQSFKEAENPTEERKASRQDSKKRVNFADEPTHFVEEGFISREQVDSKEPMNNQKSEQNPFKQEDEDKDGKKDKNNNQEDADDQNNK</sequence>
<dbReference type="NCBIfam" id="TIGR00840">
    <property type="entry name" value="b_cpa1"/>
    <property type="match status" value="1"/>
</dbReference>
<evidence type="ECO:0000256" key="10">
    <source>
        <dbReference type="RuleBase" id="RU003722"/>
    </source>
</evidence>
<dbReference type="GO" id="GO:0051453">
    <property type="term" value="P:regulation of intracellular pH"/>
    <property type="evidence" value="ECO:0007669"/>
    <property type="project" value="TreeGrafter"/>
</dbReference>
<feature type="compositionally biased region" description="Basic and acidic residues" evidence="11">
    <location>
        <begin position="1025"/>
        <end position="1040"/>
    </location>
</feature>
<feature type="transmembrane region" description="Helical" evidence="12">
    <location>
        <begin position="675"/>
        <end position="699"/>
    </location>
</feature>
<dbReference type="PRINTS" id="PR01084">
    <property type="entry name" value="NAHEXCHNGR"/>
</dbReference>
<dbReference type="Gene3D" id="6.10.140.1330">
    <property type="match status" value="1"/>
</dbReference>
<feature type="transmembrane region" description="Helical" evidence="12">
    <location>
        <begin position="650"/>
        <end position="669"/>
    </location>
</feature>
<feature type="transmembrane region" description="Helical" evidence="12">
    <location>
        <begin position="587"/>
        <end position="606"/>
    </location>
</feature>
<dbReference type="Gene3D" id="2.10.25.10">
    <property type="entry name" value="Laminin"/>
    <property type="match status" value="1"/>
</dbReference>
<evidence type="ECO:0000256" key="12">
    <source>
        <dbReference type="SAM" id="Phobius"/>
    </source>
</evidence>
<feature type="region of interest" description="Disordered" evidence="11">
    <location>
        <begin position="836"/>
        <end position="879"/>
    </location>
</feature>
<dbReference type="CDD" id="cd00055">
    <property type="entry name" value="EGF_Lam"/>
    <property type="match status" value="1"/>
</dbReference>
<evidence type="ECO:0000259" key="13">
    <source>
        <dbReference type="PROSITE" id="PS50026"/>
    </source>
</evidence>
<dbReference type="InterPro" id="IPR002049">
    <property type="entry name" value="LE_dom"/>
</dbReference>
<protein>
    <recommendedName>
        <fullName evidence="10">Sodium/hydrogen exchanger</fullName>
    </recommendedName>
</protein>
<dbReference type="PROSITE" id="PS01248">
    <property type="entry name" value="EGF_LAM_1"/>
    <property type="match status" value="1"/>
</dbReference>
<dbReference type="PROSITE" id="PS00022">
    <property type="entry name" value="EGF_1"/>
    <property type="match status" value="1"/>
</dbReference>
<evidence type="ECO:0000256" key="7">
    <source>
        <dbReference type="ARBA" id="ARBA00023136"/>
    </source>
</evidence>
<feature type="region of interest" description="Disordered" evidence="11">
    <location>
        <begin position="785"/>
        <end position="807"/>
    </location>
</feature>
<dbReference type="GO" id="GO:0015386">
    <property type="term" value="F:potassium:proton antiporter activity"/>
    <property type="evidence" value="ECO:0007669"/>
    <property type="project" value="TreeGrafter"/>
</dbReference>
<keyword evidence="4 12" id="KW-1133">Transmembrane helix</keyword>
<evidence type="ECO:0000256" key="11">
    <source>
        <dbReference type="SAM" id="MobiDB-lite"/>
    </source>
</evidence>
<dbReference type="InterPro" id="IPR000742">
    <property type="entry name" value="EGF"/>
</dbReference>
<feature type="region of interest" description="Disordered" evidence="11">
    <location>
        <begin position="931"/>
        <end position="1050"/>
    </location>
</feature>
<reference evidence="14" key="1">
    <citation type="submission" date="2023-07" db="EMBL/GenBank/DDBJ databases">
        <authorList>
            <consortium name="AG Swart"/>
            <person name="Singh M."/>
            <person name="Singh A."/>
            <person name="Seah K."/>
            <person name="Emmerich C."/>
        </authorList>
    </citation>
    <scope>NUCLEOTIDE SEQUENCE</scope>
    <source>
        <strain evidence="14">DP1</strain>
    </source>
</reference>
<evidence type="ECO:0000256" key="2">
    <source>
        <dbReference type="ARBA" id="ARBA00022448"/>
    </source>
</evidence>
<proteinExistence type="inferred from homology"/>
<feature type="compositionally biased region" description="Basic and acidic residues" evidence="11">
    <location>
        <begin position="960"/>
        <end position="1012"/>
    </location>
</feature>
<keyword evidence="5" id="KW-0915">Sodium</keyword>
<dbReference type="PROSITE" id="PS50026">
    <property type="entry name" value="EGF_3"/>
    <property type="match status" value="1"/>
</dbReference>
<keyword evidence="2 10" id="KW-0813">Transport</keyword>
<dbReference type="InterPro" id="IPR018422">
    <property type="entry name" value="Cation/H_exchanger_CPA1"/>
</dbReference>
<evidence type="ECO:0000256" key="6">
    <source>
        <dbReference type="ARBA" id="ARBA00023065"/>
    </source>
</evidence>
<gene>
    <name evidence="14" type="ORF">ECRASSUSDP1_LOCUS20748</name>
</gene>
<comment type="subcellular location">
    <subcellularLocation>
        <location evidence="1">Membrane</location>
        <topology evidence="1">Multi-pass membrane protein</topology>
    </subcellularLocation>
</comment>
<dbReference type="AlphaFoldDB" id="A0AAD2D3A4"/>
<dbReference type="InterPro" id="IPR004709">
    <property type="entry name" value="NaH_exchanger"/>
</dbReference>
<accession>A0AAD2D3A4</accession>
<feature type="compositionally biased region" description="Polar residues" evidence="11">
    <location>
        <begin position="870"/>
        <end position="879"/>
    </location>
</feature>
<keyword evidence="9" id="KW-1015">Disulfide bond</keyword>
<evidence type="ECO:0000313" key="15">
    <source>
        <dbReference type="Proteomes" id="UP001295684"/>
    </source>
</evidence>
<dbReference type="EMBL" id="CAMPGE010021173">
    <property type="protein sequence ID" value="CAI2379339.1"/>
    <property type="molecule type" value="Genomic_DNA"/>
</dbReference>
<keyword evidence="6 10" id="KW-0406">Ion transport</keyword>
<feature type="domain" description="EGF-like" evidence="13">
    <location>
        <begin position="171"/>
        <end position="221"/>
    </location>
</feature>
<organism evidence="14 15">
    <name type="scientific">Euplotes crassus</name>
    <dbReference type="NCBI Taxonomy" id="5936"/>
    <lineage>
        <taxon>Eukaryota</taxon>
        <taxon>Sar</taxon>
        <taxon>Alveolata</taxon>
        <taxon>Ciliophora</taxon>
        <taxon>Intramacronucleata</taxon>
        <taxon>Spirotrichea</taxon>
        <taxon>Hypotrichia</taxon>
        <taxon>Euplotida</taxon>
        <taxon>Euplotidae</taxon>
        <taxon>Moneuplotes</taxon>
    </lineage>
</organism>
<keyword evidence="15" id="KW-1185">Reference proteome</keyword>
<dbReference type="GO" id="GO:0015385">
    <property type="term" value="F:sodium:proton antiporter activity"/>
    <property type="evidence" value="ECO:0007669"/>
    <property type="project" value="InterPro"/>
</dbReference>
<feature type="transmembrane region" description="Helical" evidence="12">
    <location>
        <begin position="495"/>
        <end position="517"/>
    </location>
</feature>
<feature type="region of interest" description="Disordered" evidence="11">
    <location>
        <begin position="891"/>
        <end position="918"/>
    </location>
</feature>
<feature type="disulfide bond" evidence="9">
    <location>
        <begin position="211"/>
        <end position="220"/>
    </location>
</feature>
<dbReference type="PANTHER" id="PTHR10110">
    <property type="entry name" value="SODIUM/HYDROGEN EXCHANGER"/>
    <property type="match status" value="1"/>
</dbReference>
<feature type="compositionally biased region" description="Polar residues" evidence="11">
    <location>
        <begin position="942"/>
        <end position="956"/>
    </location>
</feature>
<evidence type="ECO:0000256" key="4">
    <source>
        <dbReference type="ARBA" id="ARBA00022989"/>
    </source>
</evidence>
<keyword evidence="9" id="KW-0245">EGF-like domain</keyword>
<feature type="compositionally biased region" description="Polar residues" evidence="11">
    <location>
        <begin position="1013"/>
        <end position="1024"/>
    </location>
</feature>
<feature type="transmembrane region" description="Helical" evidence="12">
    <location>
        <begin position="547"/>
        <end position="566"/>
    </location>
</feature>
<feature type="transmembrane region" description="Helical" evidence="12">
    <location>
        <begin position="288"/>
        <end position="310"/>
    </location>
</feature>
<evidence type="ECO:0000256" key="1">
    <source>
        <dbReference type="ARBA" id="ARBA00004141"/>
    </source>
</evidence>
<keyword evidence="3 10" id="KW-0812">Transmembrane</keyword>
<dbReference type="InterPro" id="IPR006153">
    <property type="entry name" value="Cation/H_exchanger_TM"/>
</dbReference>
<feature type="transmembrane region" description="Helical" evidence="12">
    <location>
        <begin position="322"/>
        <end position="340"/>
    </location>
</feature>
<dbReference type="GO" id="GO:0005886">
    <property type="term" value="C:plasma membrane"/>
    <property type="evidence" value="ECO:0007669"/>
    <property type="project" value="TreeGrafter"/>
</dbReference>
<name>A0AAD2D3A4_EUPCR</name>
<feature type="disulfide bond" evidence="9">
    <location>
        <begin position="175"/>
        <end position="185"/>
    </location>
</feature>
<dbReference type="Pfam" id="PF00999">
    <property type="entry name" value="Na_H_Exchanger"/>
    <property type="match status" value="1"/>
</dbReference>
<keyword evidence="10" id="KW-0050">Antiport</keyword>
<comment type="caution">
    <text evidence="9">Lacks conserved residue(s) required for the propagation of feature annotation.</text>
</comment>
<feature type="transmembrane region" description="Helical" evidence="12">
    <location>
        <begin position="612"/>
        <end position="638"/>
    </location>
</feature>
<evidence type="ECO:0000256" key="9">
    <source>
        <dbReference type="PROSITE-ProRule" id="PRU00076"/>
    </source>
</evidence>
<comment type="caution">
    <text evidence="14">The sequence shown here is derived from an EMBL/GenBank/DDBJ whole genome shotgun (WGS) entry which is preliminary data.</text>
</comment>
<dbReference type="PANTHER" id="PTHR10110:SF187">
    <property type="entry name" value="SODIUM_HYDROGEN EXCHANGER"/>
    <property type="match status" value="1"/>
</dbReference>
<evidence type="ECO:0000256" key="5">
    <source>
        <dbReference type="ARBA" id="ARBA00023053"/>
    </source>
</evidence>
<evidence type="ECO:0000313" key="14">
    <source>
        <dbReference type="EMBL" id="CAI2379339.1"/>
    </source>
</evidence>
<evidence type="ECO:0000256" key="3">
    <source>
        <dbReference type="ARBA" id="ARBA00022692"/>
    </source>
</evidence>